<protein>
    <submittedName>
        <fullName evidence="1">Uncharacterized protein</fullName>
    </submittedName>
</protein>
<sequence length="122" mass="13253">MKTPTRMSPTVLNRGFFERETLSWLCGKVDHFHQLKPYWSSVLGPAVSISGFSLGGYDGHGSRKASKFVAQNLQENILKSLGSCGLHEGKEEAIKDGYLRSSPNRGSVVVLAALLFSLKGGL</sequence>
<proteinExistence type="predicted"/>
<evidence type="ECO:0000313" key="1">
    <source>
        <dbReference type="EMBL" id="KAG9446777.1"/>
    </source>
</evidence>
<dbReference type="EMBL" id="JAINDJ010000005">
    <property type="protein sequence ID" value="KAG9446777.1"/>
    <property type="molecule type" value="Genomic_DNA"/>
</dbReference>
<reference evidence="1 2" key="1">
    <citation type="submission" date="2021-07" db="EMBL/GenBank/DDBJ databases">
        <title>The Aristolochia fimbriata genome: insights into angiosperm evolution, floral development and chemical biosynthesis.</title>
        <authorList>
            <person name="Jiao Y."/>
        </authorList>
    </citation>
    <scope>NUCLEOTIDE SEQUENCE [LARGE SCALE GENOMIC DNA]</scope>
    <source>
        <strain evidence="1">IBCAS-2021</strain>
        <tissue evidence="1">Leaf</tissue>
    </source>
</reference>
<keyword evidence="2" id="KW-1185">Reference proteome</keyword>
<accession>A0AAV7EGD8</accession>
<gene>
    <name evidence="1" type="ORF">H6P81_012905</name>
</gene>
<name>A0AAV7EGD8_ARIFI</name>
<evidence type="ECO:0000313" key="2">
    <source>
        <dbReference type="Proteomes" id="UP000825729"/>
    </source>
</evidence>
<dbReference type="Proteomes" id="UP000825729">
    <property type="component" value="Unassembled WGS sequence"/>
</dbReference>
<comment type="caution">
    <text evidence="1">The sequence shown here is derived from an EMBL/GenBank/DDBJ whole genome shotgun (WGS) entry which is preliminary data.</text>
</comment>
<organism evidence="1 2">
    <name type="scientific">Aristolochia fimbriata</name>
    <name type="common">White veined hardy Dutchman's pipe vine</name>
    <dbReference type="NCBI Taxonomy" id="158543"/>
    <lineage>
        <taxon>Eukaryota</taxon>
        <taxon>Viridiplantae</taxon>
        <taxon>Streptophyta</taxon>
        <taxon>Embryophyta</taxon>
        <taxon>Tracheophyta</taxon>
        <taxon>Spermatophyta</taxon>
        <taxon>Magnoliopsida</taxon>
        <taxon>Magnoliidae</taxon>
        <taxon>Piperales</taxon>
        <taxon>Aristolochiaceae</taxon>
        <taxon>Aristolochia</taxon>
    </lineage>
</organism>
<dbReference type="AlphaFoldDB" id="A0AAV7EGD8"/>